<evidence type="ECO:0000313" key="2">
    <source>
        <dbReference type="EMBL" id="MBX7457397.1"/>
    </source>
</evidence>
<feature type="signal peptide" evidence="1">
    <location>
        <begin position="1"/>
        <end position="34"/>
    </location>
</feature>
<proteinExistence type="predicted"/>
<keyword evidence="3" id="KW-1185">Reference proteome</keyword>
<sequence>MIFTRSNKASRPSSAIAMALVLAATGALGMTAFAEPAHAQKKKKEEERKAEYSKDWVKVYTPLNEALKAEAPDIEAARGLVPAVVAATSSADEKRAAGALILNLGLKADDEAMQLQGMKMMLDSGILEPDLAGQLNWNLFQIYRGQDNIAEARAALEAAIAANYSFEANMSDGSVSTIGAADMQRMIADMYFDAGQTSEGLAYLSGVIDGLRSAGEPVAETLIRTGLQHAYENNMNAESAKYVALLAEQYPTPTTWGDAVIITLTAKDYANPEAVDLLRLSRRMKVYNDTRVLSEYVELLDPRRYPGEVVSAIDEGFALGNIDKTDPFLVESRKDAAGRLNADRAELASLAADARAAGATLKTIVVAGDTFLSYDQPAEAEEFYTKALTMSGVETPVVLTRLGIAQYDQGKYAEAIETFKKVEGTRRELANLWAIYAAQQGGM</sequence>
<evidence type="ECO:0000313" key="3">
    <source>
        <dbReference type="Proteomes" id="UP000783253"/>
    </source>
</evidence>
<keyword evidence="1" id="KW-0732">Signal</keyword>
<feature type="chain" id="PRO_5047448950" evidence="1">
    <location>
        <begin position="35"/>
        <end position="443"/>
    </location>
</feature>
<dbReference type="Gene3D" id="1.25.40.10">
    <property type="entry name" value="Tetratricopeptide repeat domain"/>
    <property type="match status" value="1"/>
</dbReference>
<dbReference type="SMART" id="SM00028">
    <property type="entry name" value="TPR"/>
    <property type="match status" value="3"/>
</dbReference>
<accession>A0ABS7IVB5</accession>
<dbReference type="EMBL" id="JAIGNK010000001">
    <property type="protein sequence ID" value="MBX7457397.1"/>
    <property type="molecule type" value="Genomic_DNA"/>
</dbReference>
<evidence type="ECO:0000256" key="1">
    <source>
        <dbReference type="SAM" id="SignalP"/>
    </source>
</evidence>
<dbReference type="SUPFAM" id="SSF48452">
    <property type="entry name" value="TPR-like"/>
    <property type="match status" value="1"/>
</dbReference>
<organism evidence="2 3">
    <name type="scientific">Qipengyuania polymorpha</name>
    <dbReference type="NCBI Taxonomy" id="2867234"/>
    <lineage>
        <taxon>Bacteria</taxon>
        <taxon>Pseudomonadati</taxon>
        <taxon>Pseudomonadota</taxon>
        <taxon>Alphaproteobacteria</taxon>
        <taxon>Sphingomonadales</taxon>
        <taxon>Erythrobacteraceae</taxon>
        <taxon>Qipengyuania</taxon>
    </lineage>
</organism>
<dbReference type="InterPro" id="IPR011990">
    <property type="entry name" value="TPR-like_helical_dom_sf"/>
</dbReference>
<comment type="caution">
    <text evidence="2">The sequence shown here is derived from an EMBL/GenBank/DDBJ whole genome shotgun (WGS) entry which is preliminary data.</text>
</comment>
<dbReference type="Proteomes" id="UP000783253">
    <property type="component" value="Unassembled WGS sequence"/>
</dbReference>
<protein>
    <submittedName>
        <fullName evidence="2">Tetratricopeptide repeat protein</fullName>
    </submittedName>
</protein>
<name>A0ABS7IVB5_9SPHN</name>
<dbReference type="InterPro" id="IPR019734">
    <property type="entry name" value="TPR_rpt"/>
</dbReference>
<gene>
    <name evidence="2" type="ORF">K3152_03980</name>
</gene>
<reference evidence="2 3" key="1">
    <citation type="submission" date="2021-08" db="EMBL/GenBank/DDBJ databases">
        <title>Comparative Genomics Analysis of the Genus Qipengyuania Reveals Extensive Genetic Diversity and Metabolic Versatility, Including the Description of Fifteen Novel Species.</title>
        <authorList>
            <person name="Liu Y."/>
        </authorList>
    </citation>
    <scope>NUCLEOTIDE SEQUENCE [LARGE SCALE GENOMIC DNA]</scope>
    <source>
        <strain evidence="2 3">1NDH17</strain>
    </source>
</reference>
<dbReference type="RefSeq" id="WP_221572705.1">
    <property type="nucleotide sequence ID" value="NZ_JAIGNK010000001.1"/>
</dbReference>